<proteinExistence type="predicted"/>
<protein>
    <submittedName>
        <fullName evidence="2">Uncharacterized protein</fullName>
    </submittedName>
</protein>
<keyword evidence="3" id="KW-1185">Reference proteome</keyword>
<dbReference type="OrthoDB" id="4779287at2759"/>
<dbReference type="GeneID" id="63695085"/>
<name>A0A017SPS7_ASPRC</name>
<dbReference type="AlphaFoldDB" id="A0A017SPS7"/>
<evidence type="ECO:0000256" key="1">
    <source>
        <dbReference type="SAM" id="Phobius"/>
    </source>
</evidence>
<accession>A0A017SPS7</accession>
<evidence type="ECO:0000313" key="3">
    <source>
        <dbReference type="Proteomes" id="UP000019804"/>
    </source>
</evidence>
<evidence type="ECO:0000313" key="2">
    <source>
        <dbReference type="EMBL" id="EYE98599.1"/>
    </source>
</evidence>
<dbReference type="EMBL" id="KK088413">
    <property type="protein sequence ID" value="EYE98599.1"/>
    <property type="molecule type" value="Genomic_DNA"/>
</dbReference>
<dbReference type="HOGENOM" id="CLU_061428_0_0_1"/>
<organism evidence="2 3">
    <name type="scientific">Aspergillus ruber (strain CBS 135680)</name>
    <dbReference type="NCBI Taxonomy" id="1388766"/>
    <lineage>
        <taxon>Eukaryota</taxon>
        <taxon>Fungi</taxon>
        <taxon>Dikarya</taxon>
        <taxon>Ascomycota</taxon>
        <taxon>Pezizomycotina</taxon>
        <taxon>Eurotiomycetes</taxon>
        <taxon>Eurotiomycetidae</taxon>
        <taxon>Eurotiales</taxon>
        <taxon>Aspergillaceae</taxon>
        <taxon>Aspergillus</taxon>
        <taxon>Aspergillus subgen. Aspergillus</taxon>
    </lineage>
</organism>
<dbReference type="RefSeq" id="XP_040642287.1">
    <property type="nucleotide sequence ID" value="XM_040779961.1"/>
</dbReference>
<keyword evidence="1" id="KW-0812">Transmembrane</keyword>
<feature type="transmembrane region" description="Helical" evidence="1">
    <location>
        <begin position="134"/>
        <end position="156"/>
    </location>
</feature>
<sequence length="216" mass="23053">MAGLGPPYGFALRRKGFCLENESGNNTTVDGFRRCCPKPSVESSGACCPGTDSCTQEIKNSPHCANESWALFRNTKDSGYFCCLPGTDGYLAGDGNGVGCEDSYVPDNSNLLWQPRVITDADKPTCPSTSNSGAIAGGVVGGVAGLAVILALLWYFMRRSSQKQLSQEELPIKEAPAIQSGPVLSSGKPRELDGQGYLAELENIPVNELPENRRTR</sequence>
<keyword evidence="1" id="KW-1133">Transmembrane helix</keyword>
<gene>
    <name evidence="2" type="ORF">EURHEDRAFT_399867</name>
</gene>
<keyword evidence="1" id="KW-0472">Membrane</keyword>
<dbReference type="STRING" id="1388766.A0A017SPS7"/>
<dbReference type="Proteomes" id="UP000019804">
    <property type="component" value="Unassembled WGS sequence"/>
</dbReference>
<reference evidence="3" key="1">
    <citation type="journal article" date="2014" name="Nat. Commun.">
        <title>Genomic adaptations of the halophilic Dead Sea filamentous fungus Eurotium rubrum.</title>
        <authorList>
            <person name="Kis-Papo T."/>
            <person name="Weig A.R."/>
            <person name="Riley R."/>
            <person name="Persoh D."/>
            <person name="Salamov A."/>
            <person name="Sun H."/>
            <person name="Lipzen A."/>
            <person name="Wasser S.P."/>
            <person name="Rambold G."/>
            <person name="Grigoriev I.V."/>
            <person name="Nevo E."/>
        </authorList>
    </citation>
    <scope>NUCLEOTIDE SEQUENCE [LARGE SCALE GENOMIC DNA]</scope>
    <source>
        <strain evidence="3">CBS 135680</strain>
    </source>
</reference>